<feature type="transmembrane region" description="Helical" evidence="1">
    <location>
        <begin position="63"/>
        <end position="85"/>
    </location>
</feature>
<keyword evidence="1" id="KW-0472">Membrane</keyword>
<gene>
    <name evidence="2" type="ORF">CTEN210_18295</name>
</gene>
<dbReference type="Proteomes" id="UP001054902">
    <property type="component" value="Unassembled WGS sequence"/>
</dbReference>
<feature type="transmembrane region" description="Helical" evidence="1">
    <location>
        <begin position="36"/>
        <end position="57"/>
    </location>
</feature>
<dbReference type="EMBL" id="BLLK01000075">
    <property type="protein sequence ID" value="GFH61819.1"/>
    <property type="molecule type" value="Genomic_DNA"/>
</dbReference>
<keyword evidence="1" id="KW-0812">Transmembrane</keyword>
<reference evidence="2 3" key="1">
    <citation type="journal article" date="2021" name="Sci. Rep.">
        <title>The genome of the diatom Chaetoceros tenuissimus carries an ancient integrated fragment of an extant virus.</title>
        <authorList>
            <person name="Hongo Y."/>
            <person name="Kimura K."/>
            <person name="Takaki Y."/>
            <person name="Yoshida Y."/>
            <person name="Baba S."/>
            <person name="Kobayashi G."/>
            <person name="Nagasaki K."/>
            <person name="Hano T."/>
            <person name="Tomaru Y."/>
        </authorList>
    </citation>
    <scope>NUCLEOTIDE SEQUENCE [LARGE SCALE GENOMIC DNA]</scope>
    <source>
        <strain evidence="2 3">NIES-3715</strain>
    </source>
</reference>
<protein>
    <submittedName>
        <fullName evidence="2">Uncharacterized protein</fullName>
    </submittedName>
</protein>
<sequence length="232" mass="26662">MRQSFLVASKKALLLKMTAVSSHYAREELPLNQNKSYMSSFLLCFIFTAVARIYGILDREAPFPLLLLARFFHPSQGVFFILVYCRPHVKSIRAQNSELTWLQAFWIAFKGGGDNDNCDQKSFYEMVVDEGGIDVPRLPEAERQRRQEIVRQQFKRKSVTYKQSSVHINNFNTAKEVKGLDLMIALGSDPSDEQVKEIEEGFGRVRIEAVDLKEKGIDLRDEPLGKRNMNHT</sequence>
<evidence type="ECO:0000313" key="2">
    <source>
        <dbReference type="EMBL" id="GFH61819.1"/>
    </source>
</evidence>
<keyword evidence="3" id="KW-1185">Reference proteome</keyword>
<comment type="caution">
    <text evidence="2">The sequence shown here is derived from an EMBL/GenBank/DDBJ whole genome shotgun (WGS) entry which is preliminary data.</text>
</comment>
<evidence type="ECO:0000256" key="1">
    <source>
        <dbReference type="SAM" id="Phobius"/>
    </source>
</evidence>
<evidence type="ECO:0000313" key="3">
    <source>
        <dbReference type="Proteomes" id="UP001054902"/>
    </source>
</evidence>
<keyword evidence="1" id="KW-1133">Transmembrane helix</keyword>
<proteinExistence type="predicted"/>
<accession>A0AAD3HG01</accession>
<organism evidence="2 3">
    <name type="scientific">Chaetoceros tenuissimus</name>
    <dbReference type="NCBI Taxonomy" id="426638"/>
    <lineage>
        <taxon>Eukaryota</taxon>
        <taxon>Sar</taxon>
        <taxon>Stramenopiles</taxon>
        <taxon>Ochrophyta</taxon>
        <taxon>Bacillariophyta</taxon>
        <taxon>Coscinodiscophyceae</taxon>
        <taxon>Chaetocerotophycidae</taxon>
        <taxon>Chaetocerotales</taxon>
        <taxon>Chaetocerotaceae</taxon>
        <taxon>Chaetoceros</taxon>
    </lineage>
</organism>
<dbReference type="AlphaFoldDB" id="A0AAD3HG01"/>
<name>A0AAD3HG01_9STRA</name>